<dbReference type="InterPro" id="IPR053151">
    <property type="entry name" value="RNase_H-like"/>
</dbReference>
<dbReference type="PANTHER" id="PTHR47723:SF19">
    <property type="entry name" value="POLYNUCLEOTIDYL TRANSFERASE, RIBONUCLEASE H-LIKE SUPERFAMILY PROTEIN"/>
    <property type="match status" value="1"/>
</dbReference>
<dbReference type="InterPro" id="IPR044730">
    <property type="entry name" value="RNase_H-like_dom_plant"/>
</dbReference>
<organism evidence="2 3">
    <name type="scientific">Gossypium stocksii</name>
    <dbReference type="NCBI Taxonomy" id="47602"/>
    <lineage>
        <taxon>Eukaryota</taxon>
        <taxon>Viridiplantae</taxon>
        <taxon>Streptophyta</taxon>
        <taxon>Embryophyta</taxon>
        <taxon>Tracheophyta</taxon>
        <taxon>Spermatophyta</taxon>
        <taxon>Magnoliopsida</taxon>
        <taxon>eudicotyledons</taxon>
        <taxon>Gunneridae</taxon>
        <taxon>Pentapetalae</taxon>
        <taxon>rosids</taxon>
        <taxon>malvids</taxon>
        <taxon>Malvales</taxon>
        <taxon>Malvaceae</taxon>
        <taxon>Malvoideae</taxon>
        <taxon>Gossypium</taxon>
    </lineage>
</organism>
<dbReference type="Proteomes" id="UP000828251">
    <property type="component" value="Unassembled WGS sequence"/>
</dbReference>
<dbReference type="EMBL" id="JAIQCV010000006">
    <property type="protein sequence ID" value="KAH1089203.1"/>
    <property type="molecule type" value="Genomic_DNA"/>
</dbReference>
<keyword evidence="3" id="KW-1185">Reference proteome</keyword>
<gene>
    <name evidence="2" type="ORF">J1N35_016460</name>
</gene>
<dbReference type="AlphaFoldDB" id="A0A9D3VM40"/>
<comment type="caution">
    <text evidence="2">The sequence shown here is derived from an EMBL/GenBank/DDBJ whole genome shotgun (WGS) entry which is preliminary data.</text>
</comment>
<dbReference type="CDD" id="cd06222">
    <property type="entry name" value="RNase_H_like"/>
    <property type="match status" value="1"/>
</dbReference>
<name>A0A9D3VM40_9ROSI</name>
<dbReference type="SUPFAM" id="SSF53098">
    <property type="entry name" value="Ribonuclease H-like"/>
    <property type="match status" value="1"/>
</dbReference>
<dbReference type="Pfam" id="PF13456">
    <property type="entry name" value="RVT_3"/>
    <property type="match status" value="1"/>
</dbReference>
<evidence type="ECO:0000313" key="3">
    <source>
        <dbReference type="Proteomes" id="UP000828251"/>
    </source>
</evidence>
<dbReference type="InterPro" id="IPR012337">
    <property type="entry name" value="RNaseH-like_sf"/>
</dbReference>
<evidence type="ECO:0000313" key="2">
    <source>
        <dbReference type="EMBL" id="KAH1089203.1"/>
    </source>
</evidence>
<dbReference type="InterPro" id="IPR002156">
    <property type="entry name" value="RNaseH_domain"/>
</dbReference>
<dbReference type="GO" id="GO:0003676">
    <property type="term" value="F:nucleic acid binding"/>
    <property type="evidence" value="ECO:0007669"/>
    <property type="project" value="InterPro"/>
</dbReference>
<protein>
    <recommendedName>
        <fullName evidence="1">RNase H type-1 domain-containing protein</fullName>
    </recommendedName>
</protein>
<sequence length="107" mass="11684">MQASGIVRCSHGSAIASGIVRCSQGDWIVGYGHNIGVSSILEVELRAIVDGLETVWEKGVRQLLIASDSMTAIDLILGAKVVGLPRLASEVCNWISRDWQVDWRFDM</sequence>
<feature type="domain" description="RNase H type-1" evidence="1">
    <location>
        <begin position="5"/>
        <end position="105"/>
    </location>
</feature>
<evidence type="ECO:0000259" key="1">
    <source>
        <dbReference type="Pfam" id="PF13456"/>
    </source>
</evidence>
<dbReference type="GO" id="GO:0004523">
    <property type="term" value="F:RNA-DNA hybrid ribonuclease activity"/>
    <property type="evidence" value="ECO:0007669"/>
    <property type="project" value="InterPro"/>
</dbReference>
<dbReference type="InterPro" id="IPR036397">
    <property type="entry name" value="RNaseH_sf"/>
</dbReference>
<dbReference type="PANTHER" id="PTHR47723">
    <property type="entry name" value="OS05G0353850 PROTEIN"/>
    <property type="match status" value="1"/>
</dbReference>
<dbReference type="Gene3D" id="3.30.420.10">
    <property type="entry name" value="Ribonuclease H-like superfamily/Ribonuclease H"/>
    <property type="match status" value="1"/>
</dbReference>
<accession>A0A9D3VM40</accession>
<reference evidence="2 3" key="1">
    <citation type="journal article" date="2021" name="Plant Biotechnol. J.">
        <title>Multi-omics assisted identification of the key and species-specific regulatory components of drought-tolerant mechanisms in Gossypium stocksii.</title>
        <authorList>
            <person name="Yu D."/>
            <person name="Ke L."/>
            <person name="Zhang D."/>
            <person name="Wu Y."/>
            <person name="Sun Y."/>
            <person name="Mei J."/>
            <person name="Sun J."/>
            <person name="Sun Y."/>
        </authorList>
    </citation>
    <scope>NUCLEOTIDE SEQUENCE [LARGE SCALE GENOMIC DNA]</scope>
    <source>
        <strain evidence="3">cv. E1</strain>
        <tissue evidence="2">Leaf</tissue>
    </source>
</reference>
<proteinExistence type="predicted"/>
<dbReference type="OrthoDB" id="1002511at2759"/>